<protein>
    <submittedName>
        <fullName evidence="1">Uncharacterized protein</fullName>
    </submittedName>
</protein>
<comment type="caution">
    <text evidence="1">The sequence shown here is derived from an EMBL/GenBank/DDBJ whole genome shotgun (WGS) entry which is preliminary data.</text>
</comment>
<name>X1JHV7_9ZZZZ</name>
<proteinExistence type="predicted"/>
<accession>X1JHV7</accession>
<dbReference type="AlphaFoldDB" id="X1JHV7"/>
<organism evidence="1">
    <name type="scientific">marine sediment metagenome</name>
    <dbReference type="NCBI Taxonomy" id="412755"/>
    <lineage>
        <taxon>unclassified sequences</taxon>
        <taxon>metagenomes</taxon>
        <taxon>ecological metagenomes</taxon>
    </lineage>
</organism>
<reference evidence="1" key="1">
    <citation type="journal article" date="2014" name="Front. Microbiol.">
        <title>High frequency of phylogenetically diverse reductive dehalogenase-homologous genes in deep subseafloor sedimentary metagenomes.</title>
        <authorList>
            <person name="Kawai M."/>
            <person name="Futagami T."/>
            <person name="Toyoda A."/>
            <person name="Takaki Y."/>
            <person name="Nishi S."/>
            <person name="Hori S."/>
            <person name="Arai W."/>
            <person name="Tsubouchi T."/>
            <person name="Morono Y."/>
            <person name="Uchiyama I."/>
            <person name="Ito T."/>
            <person name="Fujiyama A."/>
            <person name="Inagaki F."/>
            <person name="Takami H."/>
        </authorList>
    </citation>
    <scope>NUCLEOTIDE SEQUENCE</scope>
    <source>
        <strain evidence="1">Expedition CK06-06</strain>
    </source>
</reference>
<gene>
    <name evidence="1" type="ORF">S06H3_00605</name>
</gene>
<dbReference type="EMBL" id="BARV01000114">
    <property type="protein sequence ID" value="GAH93607.1"/>
    <property type="molecule type" value="Genomic_DNA"/>
</dbReference>
<sequence length="72" mass="8145">MSTEIDELTDEEIDELVASEELKCKIEPRTQRLVCATSEDISRAIGRLRKPVKQLLFEVTTTEPPTEPVTQS</sequence>
<evidence type="ECO:0000313" key="1">
    <source>
        <dbReference type="EMBL" id="GAH93607.1"/>
    </source>
</evidence>